<evidence type="ECO:0000313" key="7">
    <source>
        <dbReference type="EMBL" id="CAF1367557.1"/>
    </source>
</evidence>
<evidence type="ECO:0000259" key="5">
    <source>
        <dbReference type="PROSITE" id="PS01358"/>
    </source>
</evidence>
<protein>
    <recommendedName>
        <fullName evidence="5">RanBP2-type domain-containing protein</fullName>
    </recommendedName>
</protein>
<sequence>MDNLPPYVNNNNDQRRSTATERATDNWICITCSYGNPLYTEQCQMSNADHVGPRTTVDMSSFTSPTTIVQKSTFVSQTSKTKSPQLEEENDIMDYQPALSPHVRTKHSAQNEWSCSECTFLNANDDEYCSICNKGIRPNSGHQIIVSGVKCNTKIGIGTIHLKNGQDKHNLLNKIRTTHLCSGEATTIVRFVNEIELSSYLVLDNQQQQLPTTTEISRRWVEVLNNQNNKQPIFQILSKQFPNIIRVTSYSIEELLIAMNIGVFQIQGQIATIYANCNCSYFEDLKAQNINSDMLFCCIATQLNMSEQERMQNATECKQKASDLYIMLQEQRSSIDTNLKQLKSSFYTQINSESNMAIILASYQEPSIQKWVRINHINVLGHLARKVEQLSLRLVVKPIPKEMTMRTLTSQSIFNNSVKKNRSNRRSSCT</sequence>
<accession>A0A813XCH1</accession>
<comment type="caution">
    <text evidence="6">The sequence shown here is derived from an EMBL/GenBank/DDBJ whole genome shotgun (WGS) entry which is preliminary data.</text>
</comment>
<dbReference type="Proteomes" id="UP000663829">
    <property type="component" value="Unassembled WGS sequence"/>
</dbReference>
<dbReference type="SMART" id="SM00547">
    <property type="entry name" value="ZnF_RBZ"/>
    <property type="match status" value="1"/>
</dbReference>
<evidence type="ECO:0000256" key="4">
    <source>
        <dbReference type="SAM" id="MobiDB-lite"/>
    </source>
</evidence>
<proteinExistence type="predicted"/>
<evidence type="ECO:0000313" key="8">
    <source>
        <dbReference type="EMBL" id="CAF3658293.1"/>
    </source>
</evidence>
<dbReference type="AlphaFoldDB" id="A0A813XCH1"/>
<name>A0A813XCH1_9BILA</name>
<dbReference type="SUPFAM" id="SSF90209">
    <property type="entry name" value="Ran binding protein zinc finger-like"/>
    <property type="match status" value="1"/>
</dbReference>
<dbReference type="EMBL" id="CAJOBC010001137">
    <property type="protein sequence ID" value="CAF3658293.1"/>
    <property type="molecule type" value="Genomic_DNA"/>
</dbReference>
<feature type="region of interest" description="Disordered" evidence="4">
    <location>
        <begin position="1"/>
        <end position="20"/>
    </location>
</feature>
<dbReference type="EMBL" id="CAJNOK010023780">
    <property type="protein sequence ID" value="CAF1367557.1"/>
    <property type="molecule type" value="Genomic_DNA"/>
</dbReference>
<evidence type="ECO:0000256" key="1">
    <source>
        <dbReference type="ARBA" id="ARBA00022723"/>
    </source>
</evidence>
<dbReference type="InterPro" id="IPR001876">
    <property type="entry name" value="Znf_RanBP2"/>
</dbReference>
<dbReference type="EMBL" id="CAJNOQ010001137">
    <property type="protein sequence ID" value="CAF0871018.1"/>
    <property type="molecule type" value="Genomic_DNA"/>
</dbReference>
<evidence type="ECO:0000313" key="9">
    <source>
        <dbReference type="EMBL" id="CAF4176901.1"/>
    </source>
</evidence>
<evidence type="ECO:0000256" key="2">
    <source>
        <dbReference type="ARBA" id="ARBA00022771"/>
    </source>
</evidence>
<dbReference type="Proteomes" id="UP000681722">
    <property type="component" value="Unassembled WGS sequence"/>
</dbReference>
<dbReference type="Gene3D" id="4.10.1060.10">
    <property type="entry name" value="Zinc finger, RanBP2-type"/>
    <property type="match status" value="1"/>
</dbReference>
<dbReference type="EMBL" id="CAJOBA010045443">
    <property type="protein sequence ID" value="CAF4176901.1"/>
    <property type="molecule type" value="Genomic_DNA"/>
</dbReference>
<keyword evidence="2" id="KW-0863">Zinc-finger</keyword>
<dbReference type="GO" id="GO:0008270">
    <property type="term" value="F:zinc ion binding"/>
    <property type="evidence" value="ECO:0007669"/>
    <property type="project" value="UniProtKB-KW"/>
</dbReference>
<dbReference type="Proteomes" id="UP000682733">
    <property type="component" value="Unassembled WGS sequence"/>
</dbReference>
<dbReference type="Proteomes" id="UP000677228">
    <property type="component" value="Unassembled WGS sequence"/>
</dbReference>
<dbReference type="InterPro" id="IPR036443">
    <property type="entry name" value="Znf_RanBP2_sf"/>
</dbReference>
<gene>
    <name evidence="6" type="ORF">GPM918_LOCUS7098</name>
    <name evidence="7" type="ORF">OVA965_LOCUS31518</name>
    <name evidence="8" type="ORF">SRO942_LOCUS7098</name>
    <name evidence="9" type="ORF">TMI583_LOCUS32349</name>
</gene>
<keyword evidence="10" id="KW-1185">Reference proteome</keyword>
<organism evidence="6 10">
    <name type="scientific">Didymodactylos carnosus</name>
    <dbReference type="NCBI Taxonomy" id="1234261"/>
    <lineage>
        <taxon>Eukaryota</taxon>
        <taxon>Metazoa</taxon>
        <taxon>Spiralia</taxon>
        <taxon>Gnathifera</taxon>
        <taxon>Rotifera</taxon>
        <taxon>Eurotatoria</taxon>
        <taxon>Bdelloidea</taxon>
        <taxon>Philodinida</taxon>
        <taxon>Philodinidae</taxon>
        <taxon>Didymodactylos</taxon>
    </lineage>
</organism>
<evidence type="ECO:0000313" key="10">
    <source>
        <dbReference type="Proteomes" id="UP000663829"/>
    </source>
</evidence>
<feature type="domain" description="RanBP2-type" evidence="5">
    <location>
        <begin position="113"/>
        <end position="132"/>
    </location>
</feature>
<evidence type="ECO:0000256" key="3">
    <source>
        <dbReference type="ARBA" id="ARBA00022833"/>
    </source>
</evidence>
<evidence type="ECO:0000313" key="6">
    <source>
        <dbReference type="EMBL" id="CAF0871018.1"/>
    </source>
</evidence>
<keyword evidence="3" id="KW-0862">Zinc</keyword>
<keyword evidence="1" id="KW-0479">Metal-binding</keyword>
<reference evidence="6" key="1">
    <citation type="submission" date="2021-02" db="EMBL/GenBank/DDBJ databases">
        <authorList>
            <person name="Nowell W R."/>
        </authorList>
    </citation>
    <scope>NUCLEOTIDE SEQUENCE</scope>
</reference>
<dbReference type="PROSITE" id="PS01358">
    <property type="entry name" value="ZF_RANBP2_1"/>
    <property type="match status" value="1"/>
</dbReference>